<feature type="transmembrane region" description="Helical" evidence="1">
    <location>
        <begin position="20"/>
        <end position="40"/>
    </location>
</feature>
<reference evidence="2" key="1">
    <citation type="journal article" date="2023" name="G3 (Bethesda)">
        <title>Whole genome assemblies of Zophobas morio and Tenebrio molitor.</title>
        <authorList>
            <person name="Kaur S."/>
            <person name="Stinson S.A."/>
            <person name="diCenzo G.C."/>
        </authorList>
    </citation>
    <scope>NUCLEOTIDE SEQUENCE</scope>
    <source>
        <strain evidence="2">QUZm001</strain>
    </source>
</reference>
<gene>
    <name evidence="2" type="ORF">Zmor_014110</name>
</gene>
<dbReference type="AlphaFoldDB" id="A0AA38IEP8"/>
<name>A0AA38IEP8_9CUCU</name>
<sequence length="131" mass="15115">MDFDDILEELGELGKYQTVTYILICIPVLFAAANSLSYVFTAGTPNYRCFIPECEEPQNTSYEVPWIHWAIPNEDSSEVLESKSYYCDRFSVNQSLANGTCYKDLFTTHIEKCNEWIFDHTERTIVNDVST</sequence>
<keyword evidence="1" id="KW-0812">Transmembrane</keyword>
<organism evidence="2 3">
    <name type="scientific">Zophobas morio</name>
    <dbReference type="NCBI Taxonomy" id="2755281"/>
    <lineage>
        <taxon>Eukaryota</taxon>
        <taxon>Metazoa</taxon>
        <taxon>Ecdysozoa</taxon>
        <taxon>Arthropoda</taxon>
        <taxon>Hexapoda</taxon>
        <taxon>Insecta</taxon>
        <taxon>Pterygota</taxon>
        <taxon>Neoptera</taxon>
        <taxon>Endopterygota</taxon>
        <taxon>Coleoptera</taxon>
        <taxon>Polyphaga</taxon>
        <taxon>Cucujiformia</taxon>
        <taxon>Tenebrionidae</taxon>
        <taxon>Zophobas</taxon>
    </lineage>
</organism>
<evidence type="ECO:0000313" key="3">
    <source>
        <dbReference type="Proteomes" id="UP001168821"/>
    </source>
</evidence>
<accession>A0AA38IEP8</accession>
<keyword evidence="3" id="KW-1185">Reference proteome</keyword>
<proteinExistence type="predicted"/>
<dbReference type="EMBL" id="JALNTZ010000004">
    <property type="protein sequence ID" value="KAJ3654960.1"/>
    <property type="molecule type" value="Genomic_DNA"/>
</dbReference>
<protein>
    <recommendedName>
        <fullName evidence="4">Organic cation transporter 1</fullName>
    </recommendedName>
</protein>
<comment type="caution">
    <text evidence="2">The sequence shown here is derived from an EMBL/GenBank/DDBJ whole genome shotgun (WGS) entry which is preliminary data.</text>
</comment>
<dbReference type="Proteomes" id="UP001168821">
    <property type="component" value="Unassembled WGS sequence"/>
</dbReference>
<keyword evidence="1" id="KW-0472">Membrane</keyword>
<evidence type="ECO:0000256" key="1">
    <source>
        <dbReference type="SAM" id="Phobius"/>
    </source>
</evidence>
<evidence type="ECO:0000313" key="2">
    <source>
        <dbReference type="EMBL" id="KAJ3654960.1"/>
    </source>
</evidence>
<keyword evidence="1" id="KW-1133">Transmembrane helix</keyword>
<evidence type="ECO:0008006" key="4">
    <source>
        <dbReference type="Google" id="ProtNLM"/>
    </source>
</evidence>